<accession>A0A6J6R4A4</accession>
<sequence length="133" mass="13943">MTTFEPGARVVFTQGFEVNPFSTAFLASSAAPSITDGFEVFVQDVIDAITTSPFLIVVAFPFTPTAIGAFPVFSVKYVGNTLTNSAFESVSEIRSCGRFGPAIDGTTVPKSSSTTSEKRGSTDGSCQSPCNFA</sequence>
<name>A0A6J6R4A4_9ZZZZ</name>
<protein>
    <submittedName>
        <fullName evidence="2">Unannotated protein</fullName>
    </submittedName>
</protein>
<proteinExistence type="predicted"/>
<feature type="region of interest" description="Disordered" evidence="1">
    <location>
        <begin position="101"/>
        <end position="133"/>
    </location>
</feature>
<evidence type="ECO:0000256" key="1">
    <source>
        <dbReference type="SAM" id="MobiDB-lite"/>
    </source>
</evidence>
<feature type="compositionally biased region" description="Polar residues" evidence="1">
    <location>
        <begin position="122"/>
        <end position="133"/>
    </location>
</feature>
<dbReference type="EMBL" id="CAEZYJ010000046">
    <property type="protein sequence ID" value="CAB4717942.1"/>
    <property type="molecule type" value="Genomic_DNA"/>
</dbReference>
<organism evidence="2">
    <name type="scientific">freshwater metagenome</name>
    <dbReference type="NCBI Taxonomy" id="449393"/>
    <lineage>
        <taxon>unclassified sequences</taxon>
        <taxon>metagenomes</taxon>
        <taxon>ecological metagenomes</taxon>
    </lineage>
</organism>
<gene>
    <name evidence="2" type="ORF">UFOPK2659_00456</name>
</gene>
<evidence type="ECO:0000313" key="2">
    <source>
        <dbReference type="EMBL" id="CAB4717942.1"/>
    </source>
</evidence>
<reference evidence="2" key="1">
    <citation type="submission" date="2020-05" db="EMBL/GenBank/DDBJ databases">
        <authorList>
            <person name="Chiriac C."/>
            <person name="Salcher M."/>
            <person name="Ghai R."/>
            <person name="Kavagutti S V."/>
        </authorList>
    </citation>
    <scope>NUCLEOTIDE SEQUENCE</scope>
</reference>
<dbReference type="AlphaFoldDB" id="A0A6J6R4A4"/>